<protein>
    <submittedName>
        <fullName evidence="4">3-succinoylsemialdehyde-pyridine dehydrogenase</fullName>
        <ecNumber evidence="4">1.2.1.83</ecNumber>
    </submittedName>
</protein>
<feature type="domain" description="Aldehyde dehydrogenase" evidence="3">
    <location>
        <begin position="13"/>
        <end position="473"/>
    </location>
</feature>
<dbReference type="CDD" id="cd07138">
    <property type="entry name" value="ALDH_CddD_SSP0762"/>
    <property type="match status" value="1"/>
</dbReference>
<dbReference type="InterPro" id="IPR016162">
    <property type="entry name" value="Ald_DH_N"/>
</dbReference>
<dbReference type="FunFam" id="3.40.309.10:FF:000012">
    <property type="entry name" value="Betaine aldehyde dehydrogenase"/>
    <property type="match status" value="1"/>
</dbReference>
<sequence length="479" mass="51344">MIEKRNFYINGAWVAPAKPHDHDVIDPSTEDVCAVISLGDHADTNAAVAAASAALPAWSATDPAKRADYVRGILAQYEARAEEMAQAISLEMGAPIDMSRADQAPCLPWHLENFLTAFDQIEWIKPLGPHAPNDRIALEPIGVVGLITPWNWPMNQVTLKVIPALLAGCTIVLKPSEESPLSSLLFAEFVHDAGVPAGVFNLVNGDGMGVGSQLSRHEDVAMISFTGSTRAGKAISLAAAETLKRVTLELGGKGANVIFADADEKAVKRGVLHCMNNSGQSCNAPTRMLVERSIYDQTVEAAAEIAKSISVGPASEPGRHIGPVVNRRQWDQIQTMIQVGIDEGARLVAGGPGLPEGMNRGYYVRPTVFADVTNQMRIAREEIFGPVLSIIPFDTEQEAIQIANDTPYGLTNYVQSQDGARRNRMARALKAGMIEMNGKSRGAGAPFGGMKMSGRAREGGVWGIEEFLEVKAISGWAAE</sequence>
<dbReference type="Gene3D" id="3.40.605.10">
    <property type="entry name" value="Aldehyde Dehydrogenase, Chain A, domain 1"/>
    <property type="match status" value="1"/>
</dbReference>
<accession>A0A1Y0EHE1</accession>
<proteinExistence type="inferred from homology"/>
<dbReference type="EC" id="1.2.1.83" evidence="4"/>
<evidence type="ECO:0000313" key="4">
    <source>
        <dbReference type="EMBL" id="ARU03037.1"/>
    </source>
</evidence>
<dbReference type="Gene3D" id="3.40.309.10">
    <property type="entry name" value="Aldehyde Dehydrogenase, Chain A, domain 2"/>
    <property type="match status" value="1"/>
</dbReference>
<comment type="similarity">
    <text evidence="1">Belongs to the aldehyde dehydrogenase family.</text>
</comment>
<dbReference type="KEGG" id="lvs:LOKVESSMR4R_03772"/>
<reference evidence="4 5" key="1">
    <citation type="submission" date="2017-05" db="EMBL/GenBank/DDBJ databases">
        <title>Genome Sequence of Loktanella vestfoldensis Strain SMR4r Isolated from a Culture of the Diatom Skeletonema marinoi.</title>
        <authorList>
            <person name="Topel M."/>
            <person name="Pinder M.I.M."/>
            <person name="Johansson O.N."/>
            <person name="Kourtchenko O."/>
            <person name="Godhe A."/>
            <person name="Clarke A.K."/>
        </authorList>
    </citation>
    <scope>NUCLEOTIDE SEQUENCE [LARGE SCALE GENOMIC DNA]</scope>
    <source>
        <strain evidence="4 5">SMR4r</strain>
    </source>
</reference>
<dbReference type="EMBL" id="CP021431">
    <property type="protein sequence ID" value="ARU03037.1"/>
    <property type="molecule type" value="Genomic_DNA"/>
</dbReference>
<dbReference type="AlphaFoldDB" id="A0A1Y0EHE1"/>
<gene>
    <name evidence="4" type="primary">ald</name>
    <name evidence="4" type="ORF">LOKVESSMR4R_03772</name>
</gene>
<dbReference type="OrthoDB" id="9812625at2"/>
<dbReference type="SUPFAM" id="SSF53720">
    <property type="entry name" value="ALDH-like"/>
    <property type="match status" value="1"/>
</dbReference>
<dbReference type="InterPro" id="IPR016163">
    <property type="entry name" value="Ald_DH_C"/>
</dbReference>
<dbReference type="PANTHER" id="PTHR42804">
    <property type="entry name" value="ALDEHYDE DEHYDROGENASE"/>
    <property type="match status" value="1"/>
</dbReference>
<name>A0A1Y0EHE1_9RHOB</name>
<evidence type="ECO:0000313" key="5">
    <source>
        <dbReference type="Proteomes" id="UP000195273"/>
    </source>
</evidence>
<dbReference type="STRING" id="1122181.GCA_000382265_02543"/>
<dbReference type="RefSeq" id="WP_087211998.1">
    <property type="nucleotide sequence ID" value="NZ_CP021431.1"/>
</dbReference>
<evidence type="ECO:0000256" key="1">
    <source>
        <dbReference type="ARBA" id="ARBA00009986"/>
    </source>
</evidence>
<evidence type="ECO:0000256" key="2">
    <source>
        <dbReference type="ARBA" id="ARBA00023002"/>
    </source>
</evidence>
<keyword evidence="2 4" id="KW-0560">Oxidoreductase</keyword>
<dbReference type="InterPro" id="IPR015590">
    <property type="entry name" value="Aldehyde_DH_dom"/>
</dbReference>
<dbReference type="FunFam" id="3.40.605.10:FF:000007">
    <property type="entry name" value="NAD/NADP-dependent betaine aldehyde dehydrogenase"/>
    <property type="match status" value="1"/>
</dbReference>
<dbReference type="Proteomes" id="UP000195273">
    <property type="component" value="Chromosome"/>
</dbReference>
<evidence type="ECO:0000259" key="3">
    <source>
        <dbReference type="Pfam" id="PF00171"/>
    </source>
</evidence>
<keyword evidence="5" id="KW-1185">Reference proteome</keyword>
<dbReference type="PANTHER" id="PTHR42804:SF1">
    <property type="entry name" value="ALDEHYDE DEHYDROGENASE-RELATED"/>
    <property type="match status" value="1"/>
</dbReference>
<dbReference type="InterPro" id="IPR016161">
    <property type="entry name" value="Ald_DH/histidinol_DH"/>
</dbReference>
<dbReference type="Pfam" id="PF00171">
    <property type="entry name" value="Aldedh"/>
    <property type="match status" value="1"/>
</dbReference>
<organism evidence="4 5">
    <name type="scientific">Yoonia vestfoldensis</name>
    <dbReference type="NCBI Taxonomy" id="245188"/>
    <lineage>
        <taxon>Bacteria</taxon>
        <taxon>Pseudomonadati</taxon>
        <taxon>Pseudomonadota</taxon>
        <taxon>Alphaproteobacteria</taxon>
        <taxon>Rhodobacterales</taxon>
        <taxon>Paracoccaceae</taxon>
        <taxon>Yoonia</taxon>
    </lineage>
</organism>
<dbReference type="GO" id="GO:0016620">
    <property type="term" value="F:oxidoreductase activity, acting on the aldehyde or oxo group of donors, NAD or NADP as acceptor"/>
    <property type="evidence" value="ECO:0007669"/>
    <property type="project" value="InterPro"/>
</dbReference>